<dbReference type="Proteomes" id="UP000243499">
    <property type="component" value="Chromosome 4"/>
</dbReference>
<feature type="compositionally biased region" description="Basic and acidic residues" evidence="1">
    <location>
        <begin position="395"/>
        <end position="404"/>
    </location>
</feature>
<feature type="region of interest" description="Disordered" evidence="1">
    <location>
        <begin position="1"/>
        <end position="107"/>
    </location>
</feature>
<feature type="compositionally biased region" description="Polar residues" evidence="1">
    <location>
        <begin position="20"/>
        <end position="30"/>
    </location>
</feature>
<feature type="transmembrane region" description="Helical" evidence="2">
    <location>
        <begin position="210"/>
        <end position="233"/>
    </location>
</feature>
<dbReference type="Gramene" id="PAN23571">
    <property type="protein sequence ID" value="PAN23571"/>
    <property type="gene ID" value="PAHAL_4G102200"/>
</dbReference>
<evidence type="ECO:0000256" key="1">
    <source>
        <dbReference type="SAM" id="MobiDB-lite"/>
    </source>
</evidence>
<accession>A0A2S3HID6</accession>
<reference evidence="3" key="1">
    <citation type="submission" date="2018-04" db="EMBL/GenBank/DDBJ databases">
        <title>WGS assembly of Panicum hallii.</title>
        <authorList>
            <person name="Lovell J."/>
            <person name="Jenkins J."/>
            <person name="Lowry D."/>
            <person name="Mamidi S."/>
            <person name="Sreedasyam A."/>
            <person name="Weng X."/>
            <person name="Barry K."/>
            <person name="Bonette J."/>
            <person name="Campitelli B."/>
            <person name="Daum C."/>
            <person name="Gordon S."/>
            <person name="Gould B."/>
            <person name="Lipzen A."/>
            <person name="Macqueen A."/>
            <person name="Palacio-Mejia J."/>
            <person name="Plott C."/>
            <person name="Shakirov E."/>
            <person name="Shu S."/>
            <person name="Yoshinaga Y."/>
            <person name="Zane M."/>
            <person name="Rokhsar D."/>
            <person name="Grimwood J."/>
            <person name="Schmutz J."/>
            <person name="Juenger T."/>
        </authorList>
    </citation>
    <scope>NUCLEOTIDE SEQUENCE [LARGE SCALE GENOMIC DNA]</scope>
    <source>
        <strain evidence="3">FIL2</strain>
    </source>
</reference>
<name>A0A2S3HID6_9POAL</name>
<feature type="transmembrane region" description="Helical" evidence="2">
    <location>
        <begin position="462"/>
        <end position="481"/>
    </location>
</feature>
<feature type="transmembrane region" description="Helical" evidence="2">
    <location>
        <begin position="263"/>
        <end position="282"/>
    </location>
</feature>
<keyword evidence="2" id="KW-1133">Transmembrane helix</keyword>
<dbReference type="AlphaFoldDB" id="A0A2S3HID6"/>
<evidence type="ECO:0000313" key="3">
    <source>
        <dbReference type="EMBL" id="PAN23571.1"/>
    </source>
</evidence>
<feature type="transmembrane region" description="Helical" evidence="2">
    <location>
        <begin position="493"/>
        <end position="517"/>
    </location>
</feature>
<feature type="compositionally biased region" description="Basic and acidic residues" evidence="1">
    <location>
        <begin position="32"/>
        <end position="43"/>
    </location>
</feature>
<evidence type="ECO:0000256" key="2">
    <source>
        <dbReference type="SAM" id="Phobius"/>
    </source>
</evidence>
<keyword evidence="2" id="KW-0472">Membrane</keyword>
<feature type="transmembrane region" description="Helical" evidence="2">
    <location>
        <begin position="342"/>
        <end position="364"/>
    </location>
</feature>
<feature type="transmembrane region" description="Helical" evidence="2">
    <location>
        <begin position="429"/>
        <end position="446"/>
    </location>
</feature>
<feature type="compositionally biased region" description="Basic and acidic residues" evidence="1">
    <location>
        <begin position="67"/>
        <end position="77"/>
    </location>
</feature>
<dbReference type="EMBL" id="CM008049">
    <property type="protein sequence ID" value="PAN23571.1"/>
    <property type="molecule type" value="Genomic_DNA"/>
</dbReference>
<feature type="transmembrane region" description="Helical" evidence="2">
    <location>
        <begin position="186"/>
        <end position="204"/>
    </location>
</feature>
<keyword evidence="2" id="KW-0812">Transmembrane</keyword>
<sequence length="521" mass="54960">MTGSPKKTPRRSAPAMLSQGELQAPTTTTMADEVKIQIKEEHPVSVVETTVPTDKDPRQASSSSSVEPERAAEETERPASGAPATQDQQDETSSAGTGDEQRGTAKGERDIQLGAVVAVLSFAVMLPGLSFSSAVAKGADNWRLDILMFFAFASCVCGLSFMLLSVQLLGAASEFRVSYHRAISRCLFYACIALPAVTLLSLLLVMPFKLYLYVGLAVPPLVAATVAAVHWYVNSGRSEGAAQPDDATESTEQEKELEANSKITGALMASSFGGLVGTLGALDKQSGDTAGDTLRGTHVAVMFMFSTAVTSVLLMVLSMVALKIESRLRRRSVVGAIRHANVILLCLLAVAAFSAAFVVLRFYMLSAFTSLALAAVVHFIQHCAPANGADDGDEPERGQKKGRQDVQPADLDPIREKQLGWMADIGKQVTAWSLGGVMAIFGRFIGDSDRNHAKTAANKTCMFLLTSAFASGLGLMFLMSFRSGGPARGGFSAATNILACAALGMIAAAALAIYGVVVMKS</sequence>
<proteinExistence type="predicted"/>
<gene>
    <name evidence="3" type="ORF">PAHAL_4G102200</name>
</gene>
<feature type="compositionally biased region" description="Polar residues" evidence="1">
    <location>
        <begin position="83"/>
        <end position="96"/>
    </location>
</feature>
<feature type="region of interest" description="Disordered" evidence="1">
    <location>
        <begin position="388"/>
        <end position="409"/>
    </location>
</feature>
<feature type="transmembrane region" description="Helical" evidence="2">
    <location>
        <begin position="111"/>
        <end position="134"/>
    </location>
</feature>
<feature type="transmembrane region" description="Helical" evidence="2">
    <location>
        <begin position="146"/>
        <end position="166"/>
    </location>
</feature>
<feature type="transmembrane region" description="Helical" evidence="2">
    <location>
        <begin position="302"/>
        <end position="322"/>
    </location>
</feature>
<protein>
    <submittedName>
        <fullName evidence="3">Uncharacterized protein</fullName>
    </submittedName>
</protein>
<organism evidence="3">
    <name type="scientific">Panicum hallii</name>
    <dbReference type="NCBI Taxonomy" id="206008"/>
    <lineage>
        <taxon>Eukaryota</taxon>
        <taxon>Viridiplantae</taxon>
        <taxon>Streptophyta</taxon>
        <taxon>Embryophyta</taxon>
        <taxon>Tracheophyta</taxon>
        <taxon>Spermatophyta</taxon>
        <taxon>Magnoliopsida</taxon>
        <taxon>Liliopsida</taxon>
        <taxon>Poales</taxon>
        <taxon>Poaceae</taxon>
        <taxon>PACMAD clade</taxon>
        <taxon>Panicoideae</taxon>
        <taxon>Panicodae</taxon>
        <taxon>Paniceae</taxon>
        <taxon>Panicinae</taxon>
        <taxon>Panicum</taxon>
        <taxon>Panicum sect. Panicum</taxon>
    </lineage>
</organism>